<dbReference type="Gene3D" id="3.40.630.30">
    <property type="match status" value="1"/>
</dbReference>
<comment type="caution">
    <text evidence="2">The sequence shown here is derived from an EMBL/GenBank/DDBJ whole genome shotgun (WGS) entry which is preliminary data.</text>
</comment>
<reference evidence="2 3" key="1">
    <citation type="submission" date="2023-07" db="EMBL/GenBank/DDBJ databases">
        <title>Comparative genomics of wheat-associated soil bacteria to identify genetic determinants of phenazine resistance.</title>
        <authorList>
            <person name="Mouncey N."/>
        </authorList>
    </citation>
    <scope>NUCLEOTIDE SEQUENCE [LARGE SCALE GENOMIC DNA]</scope>
    <source>
        <strain evidence="2 3">V3I3</strain>
    </source>
</reference>
<name>A0ABU0RA08_9MICO</name>
<evidence type="ECO:0000313" key="2">
    <source>
        <dbReference type="EMBL" id="MDQ0894905.1"/>
    </source>
</evidence>
<dbReference type="SUPFAM" id="SSF55729">
    <property type="entry name" value="Acyl-CoA N-acyltransferases (Nat)"/>
    <property type="match status" value="1"/>
</dbReference>
<dbReference type="InterPro" id="IPR016181">
    <property type="entry name" value="Acyl_CoA_acyltransferase"/>
</dbReference>
<dbReference type="Pfam" id="PF00583">
    <property type="entry name" value="Acetyltransf_1"/>
    <property type="match status" value="1"/>
</dbReference>
<keyword evidence="3" id="KW-1185">Reference proteome</keyword>
<dbReference type="PROSITE" id="PS51186">
    <property type="entry name" value="GNAT"/>
    <property type="match status" value="1"/>
</dbReference>
<organism evidence="2 3">
    <name type="scientific">Agromyces ramosus</name>
    <dbReference type="NCBI Taxonomy" id="33879"/>
    <lineage>
        <taxon>Bacteria</taxon>
        <taxon>Bacillati</taxon>
        <taxon>Actinomycetota</taxon>
        <taxon>Actinomycetes</taxon>
        <taxon>Micrococcales</taxon>
        <taxon>Microbacteriaceae</taxon>
        <taxon>Agromyces</taxon>
    </lineage>
</organism>
<accession>A0ABU0RA08</accession>
<dbReference type="CDD" id="cd04301">
    <property type="entry name" value="NAT_SF"/>
    <property type="match status" value="1"/>
</dbReference>
<feature type="domain" description="N-acetyltransferase" evidence="1">
    <location>
        <begin position="15"/>
        <end position="202"/>
    </location>
</feature>
<proteinExistence type="predicted"/>
<protein>
    <submittedName>
        <fullName evidence="2">GNAT superfamily N-acetyltransferase</fullName>
    </submittedName>
</protein>
<dbReference type="InterPro" id="IPR000182">
    <property type="entry name" value="GNAT_dom"/>
</dbReference>
<evidence type="ECO:0000259" key="1">
    <source>
        <dbReference type="PROSITE" id="PS51186"/>
    </source>
</evidence>
<dbReference type="EMBL" id="JAUSYY010000001">
    <property type="protein sequence ID" value="MDQ0894905.1"/>
    <property type="molecule type" value="Genomic_DNA"/>
</dbReference>
<dbReference type="Proteomes" id="UP001239083">
    <property type="component" value="Unassembled WGS sequence"/>
</dbReference>
<evidence type="ECO:0000313" key="3">
    <source>
        <dbReference type="Proteomes" id="UP001239083"/>
    </source>
</evidence>
<gene>
    <name evidence="2" type="ORF">QFZ26_002460</name>
</gene>
<sequence length="202" mass="22122">MPLSEAGGRVSDMAIEVRPASVFVDVKAMVGPKRPDANVCWCLSYRIPSKENLALQGPARGELVQKLCRQDPPPGVLAYDGDEVVGWAGVHPRSDTSFARNRKIPHVDDLDVWSVWCIRVRPGHRGKGISHHLLEGAVVFARDHGAPAIEGYPVDNKGEKVDLTMAYVGTRKLFERAGFTKAADTESVLNGFPRVLMRLDLG</sequence>